<feature type="domain" description="Endonuclease GajA/Old nuclease/RecF-like AAA" evidence="1">
    <location>
        <begin position="267"/>
        <end position="412"/>
    </location>
</feature>
<name>A0ABR6NYE2_9DEIN</name>
<sequence length="657" mass="73701">MFRLEFGKQALGARGGIARCRRVHLGGARGGRAHALDTIYYELVTGLAPGLPRIHPPFNGLVLKSVFDQPIGQKRVTIITMALITRVAIRNFRSFRNLEVKPFCPYTSITGLNNAGKSNVLRALNLFFNEEIEPGKSLDWERDYNIFVSRKQKKEISVEVEFSLPDIFNFPKPLKAVIDIPAVSNNGSFSIKKVWHVQEDLPSIYLNGKSIEDDKAAKGIRGFLSLIKYVYIPHYVSPLKLFDADSVSFIAEALHRLRKGGKKKTGEDSLDNFLGDLRKQIGHLWSEVSTALNRSTGASVELSAELPSSLEELVSNLKLRLSMLYEQNHVIGAELQGAGVQLFTALLLLYSLHRSQPGRSFGWLQAIIWGVEEPENSLHKSLEAEIAAFFQRNARENPRFQFIITTHSEIFAGYSNCIISLKKEGLSEAISTVFQGKDGIREGLKEMGKAGIGIYTEPILTNPTSTIVLVEGKSDKFIVQQALRCLQVPKEQYMVLSPEDLGMHSGGTPNIEKVLDKLSKHFAYRPGNLCILLDWETKEKTYNKIKKLIEKLGDKNKNGFYIVKLDDKNADPKVSKGFKGIERFLSYSYLRKLCEDHSITLVKETKEGVLVIEDPSNYNHGVKSKLQQVYMNDTKLSCESIQPLIKALKPVLKCLNT</sequence>
<protein>
    <recommendedName>
        <fullName evidence="1">Endonuclease GajA/Old nuclease/RecF-like AAA domain-containing protein</fullName>
    </recommendedName>
</protein>
<evidence type="ECO:0000313" key="2">
    <source>
        <dbReference type="EMBL" id="MBB6028749.1"/>
    </source>
</evidence>
<organism evidence="2 3">
    <name type="scientific">Oceanithermus desulfurans</name>
    <dbReference type="NCBI Taxonomy" id="227924"/>
    <lineage>
        <taxon>Bacteria</taxon>
        <taxon>Thermotogati</taxon>
        <taxon>Deinococcota</taxon>
        <taxon>Deinococci</taxon>
        <taxon>Thermales</taxon>
        <taxon>Thermaceae</taxon>
        <taxon>Oceanithermus</taxon>
    </lineage>
</organism>
<dbReference type="Pfam" id="PF13175">
    <property type="entry name" value="AAA_15"/>
    <property type="match status" value="2"/>
</dbReference>
<dbReference type="SUPFAM" id="SSF52540">
    <property type="entry name" value="P-loop containing nucleoside triphosphate hydrolases"/>
    <property type="match status" value="1"/>
</dbReference>
<evidence type="ECO:0000259" key="1">
    <source>
        <dbReference type="Pfam" id="PF13175"/>
    </source>
</evidence>
<comment type="caution">
    <text evidence="2">The sequence shown here is derived from an EMBL/GenBank/DDBJ whole genome shotgun (WGS) entry which is preliminary data.</text>
</comment>
<dbReference type="EMBL" id="JACHEZ010000001">
    <property type="protein sequence ID" value="MBB6028749.1"/>
    <property type="molecule type" value="Genomic_DNA"/>
</dbReference>
<proteinExistence type="predicted"/>
<dbReference type="PANTHER" id="PTHR43581">
    <property type="entry name" value="ATP/GTP PHOSPHATASE"/>
    <property type="match status" value="1"/>
</dbReference>
<dbReference type="Proteomes" id="UP000587579">
    <property type="component" value="Unassembled WGS sequence"/>
</dbReference>
<gene>
    <name evidence="2" type="ORF">HNQ05_000099</name>
</gene>
<dbReference type="PANTHER" id="PTHR43581:SF4">
    <property type="entry name" value="ATP_GTP PHOSPHATASE"/>
    <property type="match status" value="1"/>
</dbReference>
<keyword evidence="3" id="KW-1185">Reference proteome</keyword>
<dbReference type="Gene3D" id="3.40.50.300">
    <property type="entry name" value="P-loop containing nucleotide triphosphate hydrolases"/>
    <property type="match status" value="1"/>
</dbReference>
<dbReference type="RefSeq" id="WP_147144997.1">
    <property type="nucleotide sequence ID" value="NZ_JACHEZ010000001.1"/>
</dbReference>
<dbReference type="InterPro" id="IPR041685">
    <property type="entry name" value="AAA_GajA/Old/RecF-like"/>
</dbReference>
<feature type="domain" description="Endonuclease GajA/Old nuclease/RecF-like AAA" evidence="1">
    <location>
        <begin position="84"/>
        <end position="166"/>
    </location>
</feature>
<accession>A0ABR6NYE2</accession>
<dbReference type="InterPro" id="IPR027417">
    <property type="entry name" value="P-loop_NTPase"/>
</dbReference>
<evidence type="ECO:0000313" key="3">
    <source>
        <dbReference type="Proteomes" id="UP000587579"/>
    </source>
</evidence>
<dbReference type="InterPro" id="IPR051396">
    <property type="entry name" value="Bact_Antivir_Def_Nuclease"/>
</dbReference>
<reference evidence="2 3" key="1">
    <citation type="submission" date="2020-08" db="EMBL/GenBank/DDBJ databases">
        <title>Genomic Encyclopedia of Type Strains, Phase IV (KMG-IV): sequencing the most valuable type-strain genomes for metagenomic binning, comparative biology and taxonomic classification.</title>
        <authorList>
            <person name="Goeker M."/>
        </authorList>
    </citation>
    <scope>NUCLEOTIDE SEQUENCE [LARGE SCALE GENOMIC DNA]</scope>
    <source>
        <strain evidence="2 3">DSM 15757</strain>
    </source>
</reference>